<organism evidence="4 5">
    <name type="scientific">Paracoccus alcaliphilus</name>
    <dbReference type="NCBI Taxonomy" id="34002"/>
    <lineage>
        <taxon>Bacteria</taxon>
        <taxon>Pseudomonadati</taxon>
        <taxon>Pseudomonadota</taxon>
        <taxon>Alphaproteobacteria</taxon>
        <taxon>Rhodobacterales</taxon>
        <taxon>Paracoccaceae</taxon>
        <taxon>Paracoccus</taxon>
    </lineage>
</organism>
<keyword evidence="5" id="KW-1185">Reference proteome</keyword>
<proteinExistence type="predicted"/>
<evidence type="ECO:0000259" key="3">
    <source>
        <dbReference type="Pfam" id="PF00534"/>
    </source>
</evidence>
<dbReference type="PANTHER" id="PTHR12526">
    <property type="entry name" value="GLYCOSYLTRANSFERASE"/>
    <property type="match status" value="1"/>
</dbReference>
<dbReference type="PANTHER" id="PTHR12526:SF510">
    <property type="entry name" value="D-INOSITOL 3-PHOSPHATE GLYCOSYLTRANSFERASE"/>
    <property type="match status" value="1"/>
</dbReference>
<dbReference type="Gene3D" id="3.40.50.2000">
    <property type="entry name" value="Glycogen Phosphorylase B"/>
    <property type="match status" value="2"/>
</dbReference>
<name>A0A1H8KML2_9RHOB</name>
<evidence type="ECO:0000313" key="5">
    <source>
        <dbReference type="Proteomes" id="UP000199054"/>
    </source>
</evidence>
<dbReference type="CDD" id="cd03801">
    <property type="entry name" value="GT4_PimA-like"/>
    <property type="match status" value="1"/>
</dbReference>
<dbReference type="STRING" id="34002.SAMN04489859_102329"/>
<dbReference type="GO" id="GO:0016757">
    <property type="term" value="F:glycosyltransferase activity"/>
    <property type="evidence" value="ECO:0007669"/>
    <property type="project" value="UniProtKB-KW"/>
</dbReference>
<evidence type="ECO:0000313" key="4">
    <source>
        <dbReference type="EMBL" id="SEN94189.1"/>
    </source>
</evidence>
<protein>
    <submittedName>
        <fullName evidence="4">Glycosyltransferase involved in cell wall bisynthesis</fullName>
    </submittedName>
</protein>
<dbReference type="InterPro" id="IPR001296">
    <property type="entry name" value="Glyco_trans_1"/>
</dbReference>
<sequence>MRKIKALLIAEAANPEWVSVPLVGWSLATALREVTDVHIVTQLRNRDAFLRSGLVEGRDFTAIDTERVAAPLWRLAMKLGVGKGVGWTMAQALASLGYGYFERLVWRRFGAEIRAGEYDLVHRITPLSPAVNSPLASKCRAVGVPFILGPINGGVPWPKGFAQEQRREREILSYFRGLYRYRRARMRMLRSCAAIICGSHSALAEIPEKYARKTIYMPENGIDPARFNLISRQNGDLPLRACFIGRLVPLKGVDMAIRAAAPLLRDNRLTLDIIGDGIQATELQALAQSIGVGHAICFHGWKAHAEVQEIASRSQLLIFPSIREFGGGAVLEAMAMGLVPIVVNYGGPGELVDPATGIRIPISDRERIIKDLQQALQKISEDPEMLRPLAAAARERVMNEFTWQAKAAQMVRIWQAVLAGQPFSQQDAAQSLGPVGMPQGL</sequence>
<keyword evidence="1" id="KW-0328">Glycosyltransferase</keyword>
<dbReference type="OrthoDB" id="9790710at2"/>
<dbReference type="Pfam" id="PF00534">
    <property type="entry name" value="Glycos_transf_1"/>
    <property type="match status" value="1"/>
</dbReference>
<evidence type="ECO:0000256" key="2">
    <source>
        <dbReference type="ARBA" id="ARBA00022679"/>
    </source>
</evidence>
<accession>A0A1H8KML2</accession>
<dbReference type="SUPFAM" id="SSF53756">
    <property type="entry name" value="UDP-Glycosyltransferase/glycogen phosphorylase"/>
    <property type="match status" value="1"/>
</dbReference>
<reference evidence="4 5" key="1">
    <citation type="submission" date="2016-10" db="EMBL/GenBank/DDBJ databases">
        <authorList>
            <person name="de Groot N.N."/>
        </authorList>
    </citation>
    <scope>NUCLEOTIDE SEQUENCE [LARGE SCALE GENOMIC DNA]</scope>
    <source>
        <strain evidence="4 5">DSM 8512</strain>
    </source>
</reference>
<dbReference type="RefSeq" id="WP_090614059.1">
    <property type="nucleotide sequence ID" value="NZ_CP067124.1"/>
</dbReference>
<feature type="domain" description="Glycosyl transferase family 1" evidence="3">
    <location>
        <begin position="241"/>
        <end position="395"/>
    </location>
</feature>
<dbReference type="AlphaFoldDB" id="A0A1H8KML2"/>
<evidence type="ECO:0000256" key="1">
    <source>
        <dbReference type="ARBA" id="ARBA00022676"/>
    </source>
</evidence>
<dbReference type="EMBL" id="FODE01000023">
    <property type="protein sequence ID" value="SEN94189.1"/>
    <property type="molecule type" value="Genomic_DNA"/>
</dbReference>
<dbReference type="Proteomes" id="UP000199054">
    <property type="component" value="Unassembled WGS sequence"/>
</dbReference>
<keyword evidence="2 4" id="KW-0808">Transferase</keyword>
<gene>
    <name evidence="4" type="ORF">SAMN04489859_102329</name>
</gene>